<feature type="transmembrane region" description="Helical" evidence="9">
    <location>
        <begin position="710"/>
        <end position="732"/>
    </location>
</feature>
<evidence type="ECO:0000256" key="8">
    <source>
        <dbReference type="ARBA" id="ARBA00023136"/>
    </source>
</evidence>
<dbReference type="Pfam" id="PF06422">
    <property type="entry name" value="PDR_CDR"/>
    <property type="match status" value="1"/>
</dbReference>
<organism evidence="11 12">
    <name type="scientific">Rhinocladiella mackenziei CBS 650.93</name>
    <dbReference type="NCBI Taxonomy" id="1442369"/>
    <lineage>
        <taxon>Eukaryota</taxon>
        <taxon>Fungi</taxon>
        <taxon>Dikarya</taxon>
        <taxon>Ascomycota</taxon>
        <taxon>Pezizomycotina</taxon>
        <taxon>Eurotiomycetes</taxon>
        <taxon>Chaetothyriomycetidae</taxon>
        <taxon>Chaetothyriales</taxon>
        <taxon>Herpotrichiellaceae</taxon>
        <taxon>Rhinocladiella</taxon>
    </lineage>
</organism>
<feature type="transmembrane region" description="Helical" evidence="9">
    <location>
        <begin position="590"/>
        <end position="610"/>
    </location>
</feature>
<dbReference type="VEuPathDB" id="FungiDB:Z518_03627"/>
<accession>A0A0D2J959</accession>
<feature type="transmembrane region" description="Helical" evidence="9">
    <location>
        <begin position="1189"/>
        <end position="1215"/>
    </location>
</feature>
<proteinExistence type="inferred from homology"/>
<dbReference type="Pfam" id="PF14510">
    <property type="entry name" value="ABC_trans_N"/>
    <property type="match status" value="1"/>
</dbReference>
<evidence type="ECO:0000259" key="10">
    <source>
        <dbReference type="PROSITE" id="PS50893"/>
    </source>
</evidence>
<dbReference type="GO" id="GO:0005524">
    <property type="term" value="F:ATP binding"/>
    <property type="evidence" value="ECO:0007669"/>
    <property type="project" value="UniProtKB-KW"/>
</dbReference>
<feature type="transmembrane region" description="Helical" evidence="9">
    <location>
        <begin position="1235"/>
        <end position="1257"/>
    </location>
</feature>
<keyword evidence="8 9" id="KW-0472">Membrane</keyword>
<dbReference type="GeneID" id="25291698"/>
<dbReference type="OrthoDB" id="245989at2759"/>
<feature type="transmembrane region" description="Helical" evidence="9">
    <location>
        <begin position="486"/>
        <end position="503"/>
    </location>
</feature>
<dbReference type="GO" id="GO:0140359">
    <property type="term" value="F:ABC-type transporter activity"/>
    <property type="evidence" value="ECO:0007669"/>
    <property type="project" value="InterPro"/>
</dbReference>
<dbReference type="InterPro" id="IPR043926">
    <property type="entry name" value="ABCG_dom"/>
</dbReference>
<dbReference type="SMART" id="SM00382">
    <property type="entry name" value="AAA"/>
    <property type="match status" value="2"/>
</dbReference>
<protein>
    <recommendedName>
        <fullName evidence="10">ABC transporter domain-containing protein</fullName>
    </recommendedName>
</protein>
<evidence type="ECO:0000256" key="4">
    <source>
        <dbReference type="ARBA" id="ARBA00022692"/>
    </source>
</evidence>
<comment type="similarity">
    <text evidence="2">Belongs to the ABC transporter superfamily. ABCG family. PDR (TC 3.A.1.205) subfamily.</text>
</comment>
<evidence type="ECO:0000256" key="6">
    <source>
        <dbReference type="ARBA" id="ARBA00022840"/>
    </source>
</evidence>
<dbReference type="RefSeq" id="XP_013272791.1">
    <property type="nucleotide sequence ID" value="XM_013417337.1"/>
</dbReference>
<evidence type="ECO:0000256" key="3">
    <source>
        <dbReference type="ARBA" id="ARBA00022448"/>
    </source>
</evidence>
<evidence type="ECO:0000313" key="11">
    <source>
        <dbReference type="EMBL" id="KIX05655.1"/>
    </source>
</evidence>
<reference evidence="11 12" key="1">
    <citation type="submission" date="2015-01" db="EMBL/GenBank/DDBJ databases">
        <title>The Genome Sequence of Rhinocladiella mackenzie CBS 650.93.</title>
        <authorList>
            <consortium name="The Broad Institute Genomics Platform"/>
            <person name="Cuomo C."/>
            <person name="de Hoog S."/>
            <person name="Gorbushina A."/>
            <person name="Stielow B."/>
            <person name="Teixiera M."/>
            <person name="Abouelleil A."/>
            <person name="Chapman S.B."/>
            <person name="Priest M."/>
            <person name="Young S.K."/>
            <person name="Wortman J."/>
            <person name="Nusbaum C."/>
            <person name="Birren B."/>
        </authorList>
    </citation>
    <scope>NUCLEOTIDE SEQUENCE [LARGE SCALE GENOMIC DNA]</scope>
    <source>
        <strain evidence="11 12">CBS 650.93</strain>
    </source>
</reference>
<keyword evidence="6" id="KW-0067">ATP-binding</keyword>
<dbReference type="HOGENOM" id="CLU_000604_35_0_1"/>
<evidence type="ECO:0000256" key="1">
    <source>
        <dbReference type="ARBA" id="ARBA00004141"/>
    </source>
</evidence>
<dbReference type="Proteomes" id="UP000053617">
    <property type="component" value="Unassembled WGS sequence"/>
</dbReference>
<keyword evidence="12" id="KW-1185">Reference proteome</keyword>
<feature type="domain" description="ABC transporter" evidence="10">
    <location>
        <begin position="790"/>
        <end position="1032"/>
    </location>
</feature>
<dbReference type="InterPro" id="IPR013525">
    <property type="entry name" value="ABC2_TM"/>
</dbReference>
<feature type="transmembrane region" description="Helical" evidence="9">
    <location>
        <begin position="515"/>
        <end position="537"/>
    </location>
</feature>
<dbReference type="FunFam" id="3.40.50.300:FF:000054">
    <property type="entry name" value="ABC multidrug transporter atrF"/>
    <property type="match status" value="1"/>
</dbReference>
<keyword evidence="5" id="KW-0547">Nucleotide-binding</keyword>
<dbReference type="STRING" id="1442369.A0A0D2J959"/>
<sequence>MAFSGGFVGSYDRTARLMNTASPIPDRRFSESLGDKIFHRRSMAADERQEDEIADWSTHWQHRSSPSISIASGNQNQARIDVNIGDGSEMAPSEQYGGVRELARQWTRQSRVTEAQGNPLPRAWTKAVLQLAKDDNEHFKTQKAGVCFKNLSVHGYGTDSDYQMTVGTLLWQALDISKRYLGHKGRRVDILRNFDGAIHPGEMLVVLGPPGSGCSTFLKTLAGETHGFVVDRDSHVNYQGIGYKQMKKNFRGESIYTAEHDTHFPYLSVGDTLYFAARARAPRFLPEGCTKHQYAEMMRNVIMATFGIRREGSITEVNDVAVAVAIYQAPQTAYEVFDKVILLYDGRQNFFGSTKKAKDYFINLGFKCSDRQTDADFLTSMTSPVERIVRPGYEQKVPRTPDEFAERWRQSPEYEALRKEIAKFEEDHPIGGPDVQEFVDSRRMRQSKNTRPGSPYTLSYVQQIKLCLWRAFVQLKADPGITLTQLIGNFGMSLIISSVFYNLDTTAGSFYSRGALLFFAIMMSAFGSALEILSRYAQRPIVEKHVRYALYHSSAEAFASMICDLPYKITNAILFNVTIYFMTNLRREPAAFFFFLLFSFIMTLTMSMMFRGIASISRTLEQAMAPAGWARWINYLNPVAYGFESLMINEFSGRTYSCTGGLLVPNYPNAKLANQICSAVGSQPAQTFVTGDVYLDSAYGYKASHRWRNLGILMAFLIAFMVAHLAATEYIWAKKSKGEVLVFQRGRIPRSLQSSSADDIEKVRNGEMAAPSQWNGMDVSEVVQKQTAIFQWKDVCYDIKIKGQPRRILDHVDGWVKPGTLTALVGVSGAGKTTLLDVLAKRVTMGVISGEMLVDGCPRDSSFQRKTGYVQQQDLHLQTSTVREALIFSAVLRQPARVPRKEKVAYVDEVIKLLDMQEYADAVVGVLGEGLNVEQRKRLTIGVELTAKPQLLLFLDEPTSGLDSQTSWSILNLLDKLTKNGQAILCTIHQPSAMLFQRFDRLLFLADGGKTVYFGPVGQSSRTLISYFEKNGAPPCPPGANPAEWMLEVIGAAPGSHSDIDWPVVWRQSREVQHELSTMKHERSRLASVVDQTHDKSSYREFAVPFWIQWIQVQKRVFEQHWRTPGYIYAKSFMSDNTQQGLQNQMIGIFMLLSIFGQLVQQLLPLFVTQRALYEVRERPSKAYSWQAFVASNIIADIPWSLISAALLYFCWYYPIGLWRNAEPTDRVHERGALMFLLIVAFLLFTNTFAHMCIAAIETAETGANIANIMFSLCLIFCGVLISPTALPGFWIFMYRVPPFTYLIQAMTATAVGDTSVTCAKNEYLTLHPPSEQTCGEYMGPYVSTYGDCLTDPSAKANCSYCRLSETNAFLASVGTSPSDSWRNFGLLWVYIIESVDDGQPFISLNDDEFLGYFLIPTQDVLNFPDCRSRNRTNPFRWVFGYLHRVLEVADDPPVPIGLIESLLEVLLSFSPRRTRLVTKRAEPLKIRGRRIKCDGLFMQDQWTLVPVATFLVSKGSDDDKIREVQQILTQAILAFTQQPKMDEFISFVVCSTGAALYLAGAHITRGYIESLRKDQRPSLRLQVCRSAIYDLKIPDGRKDVAMLLLRMLKYLDERKLP</sequence>
<evidence type="ECO:0000256" key="9">
    <source>
        <dbReference type="SAM" id="Phobius"/>
    </source>
</evidence>
<dbReference type="InterPro" id="IPR003439">
    <property type="entry name" value="ABC_transporter-like_ATP-bd"/>
</dbReference>
<dbReference type="PANTHER" id="PTHR19241">
    <property type="entry name" value="ATP-BINDING CASSETTE TRANSPORTER"/>
    <property type="match status" value="1"/>
</dbReference>
<keyword evidence="4 9" id="KW-0812">Transmembrane</keyword>
<feature type="transmembrane region" description="Helical" evidence="9">
    <location>
        <begin position="1146"/>
        <end position="1168"/>
    </location>
</feature>
<evidence type="ECO:0000256" key="5">
    <source>
        <dbReference type="ARBA" id="ARBA00022741"/>
    </source>
</evidence>
<gene>
    <name evidence="11" type="ORF">Z518_03627</name>
</gene>
<evidence type="ECO:0000256" key="2">
    <source>
        <dbReference type="ARBA" id="ARBA00006012"/>
    </source>
</evidence>
<dbReference type="InterPro" id="IPR027417">
    <property type="entry name" value="P-loop_NTPase"/>
</dbReference>
<dbReference type="InterPro" id="IPR003593">
    <property type="entry name" value="AAA+_ATPase"/>
</dbReference>
<dbReference type="GO" id="GO:0016887">
    <property type="term" value="F:ATP hydrolysis activity"/>
    <property type="evidence" value="ECO:0007669"/>
    <property type="project" value="InterPro"/>
</dbReference>
<evidence type="ECO:0000256" key="7">
    <source>
        <dbReference type="ARBA" id="ARBA00022989"/>
    </source>
</evidence>
<dbReference type="Pfam" id="PF00005">
    <property type="entry name" value="ABC_tran"/>
    <property type="match status" value="2"/>
</dbReference>
<comment type="subcellular location">
    <subcellularLocation>
        <location evidence="1">Membrane</location>
        <topology evidence="1">Multi-pass membrane protein</topology>
    </subcellularLocation>
</comment>
<dbReference type="CDD" id="cd03232">
    <property type="entry name" value="ABCG_PDR_domain2"/>
    <property type="match status" value="1"/>
</dbReference>
<dbReference type="Pfam" id="PF19055">
    <property type="entry name" value="ABC2_membrane_7"/>
    <property type="match status" value="1"/>
</dbReference>
<keyword evidence="3" id="KW-0813">Transport</keyword>
<dbReference type="InterPro" id="IPR029481">
    <property type="entry name" value="ABC_trans_N"/>
</dbReference>
<dbReference type="GO" id="GO:0016020">
    <property type="term" value="C:membrane"/>
    <property type="evidence" value="ECO:0007669"/>
    <property type="project" value="UniProtKB-SubCell"/>
</dbReference>
<dbReference type="Pfam" id="PF01061">
    <property type="entry name" value="ABC2_membrane"/>
    <property type="match status" value="2"/>
</dbReference>
<dbReference type="SUPFAM" id="SSF52540">
    <property type="entry name" value="P-loop containing nucleoside triphosphate hydrolases"/>
    <property type="match status" value="2"/>
</dbReference>
<evidence type="ECO:0000313" key="12">
    <source>
        <dbReference type="Proteomes" id="UP000053617"/>
    </source>
</evidence>
<feature type="transmembrane region" description="Helical" evidence="9">
    <location>
        <begin position="1269"/>
        <end position="1294"/>
    </location>
</feature>
<dbReference type="EMBL" id="KN847477">
    <property type="protein sequence ID" value="KIX05655.1"/>
    <property type="molecule type" value="Genomic_DNA"/>
</dbReference>
<dbReference type="InterPro" id="IPR010929">
    <property type="entry name" value="PDR_CDR_ABC"/>
</dbReference>
<dbReference type="Gene3D" id="3.40.50.300">
    <property type="entry name" value="P-loop containing nucleotide triphosphate hydrolases"/>
    <property type="match status" value="2"/>
</dbReference>
<dbReference type="PROSITE" id="PS50893">
    <property type="entry name" value="ABC_TRANSPORTER_2"/>
    <property type="match status" value="1"/>
</dbReference>
<dbReference type="InterPro" id="IPR034003">
    <property type="entry name" value="ABCG_PDR_2"/>
</dbReference>
<name>A0A0D2J959_9EURO</name>
<keyword evidence="7 9" id="KW-1133">Transmembrane helix</keyword>